<dbReference type="SUPFAM" id="SSF52540">
    <property type="entry name" value="P-loop containing nucleoside triphosphate hydrolases"/>
    <property type="match status" value="1"/>
</dbReference>
<dbReference type="InterPro" id="IPR027417">
    <property type="entry name" value="P-loop_NTPase"/>
</dbReference>
<name>A0A6J7ZSL0_MYTCO</name>
<evidence type="ECO:0000313" key="2">
    <source>
        <dbReference type="EMBL" id="CAC5356322.1"/>
    </source>
</evidence>
<dbReference type="AlphaFoldDB" id="A0A6J7ZSL0"/>
<gene>
    <name evidence="2" type="ORF">MCOR_550</name>
</gene>
<dbReference type="EMBL" id="CACVKT020000146">
    <property type="protein sequence ID" value="CAC5356322.1"/>
    <property type="molecule type" value="Genomic_DNA"/>
</dbReference>
<keyword evidence="3" id="KW-1185">Reference proteome</keyword>
<dbReference type="Gene3D" id="3.40.50.300">
    <property type="entry name" value="P-loop containing nucleotide triphosphate hydrolases"/>
    <property type="match status" value="1"/>
</dbReference>
<dbReference type="Proteomes" id="UP000507470">
    <property type="component" value="Unassembled WGS sequence"/>
</dbReference>
<dbReference type="Pfam" id="PF20720">
    <property type="entry name" value="nSTAND3"/>
    <property type="match status" value="1"/>
</dbReference>
<evidence type="ECO:0000313" key="3">
    <source>
        <dbReference type="Proteomes" id="UP000507470"/>
    </source>
</evidence>
<sequence length="287" mass="33128">MQLEYIKGVTVQDSFIHTKAFTCIYETVRANTVTIISGPPGCGKTSMCYQAALKLRETYNFVIVVVSNPLKLIKSLNPKTKQVFVIDDIVGKYSLNENSLQTWGAETKFINHFLGQSLNTKLIVTCRSYIYRNEKFSLLKLPHIHCDMLADEMFLSIEERRLISICFISAEEMKPLPDDIIMLYNFFPLICMRYKDQDKKKIDEYLLYPNGIIENEMNELRLSSDPCFIALGLLVIYNNSIDKRSLMFYDHTETSELRINDVLNDMLQDIEYGCFISLKGVFPACHI</sequence>
<proteinExistence type="predicted"/>
<reference evidence="2 3" key="1">
    <citation type="submission" date="2020-06" db="EMBL/GenBank/DDBJ databases">
        <authorList>
            <person name="Li R."/>
            <person name="Bekaert M."/>
        </authorList>
    </citation>
    <scope>NUCLEOTIDE SEQUENCE [LARGE SCALE GENOMIC DNA]</scope>
    <source>
        <strain evidence="3">wild</strain>
    </source>
</reference>
<organism evidence="2 3">
    <name type="scientific">Mytilus coruscus</name>
    <name type="common">Sea mussel</name>
    <dbReference type="NCBI Taxonomy" id="42192"/>
    <lineage>
        <taxon>Eukaryota</taxon>
        <taxon>Metazoa</taxon>
        <taxon>Spiralia</taxon>
        <taxon>Lophotrochozoa</taxon>
        <taxon>Mollusca</taxon>
        <taxon>Bivalvia</taxon>
        <taxon>Autobranchia</taxon>
        <taxon>Pteriomorphia</taxon>
        <taxon>Mytilida</taxon>
        <taxon>Mytiloidea</taxon>
        <taxon>Mytilidae</taxon>
        <taxon>Mytilinae</taxon>
        <taxon>Mytilus</taxon>
    </lineage>
</organism>
<dbReference type="OrthoDB" id="6084350at2759"/>
<feature type="domain" description="Novel STAND NTPase 3" evidence="1">
    <location>
        <begin position="15"/>
        <end position="159"/>
    </location>
</feature>
<accession>A0A6J7ZSL0</accession>
<protein>
    <recommendedName>
        <fullName evidence="1">Novel STAND NTPase 3 domain-containing protein</fullName>
    </recommendedName>
</protein>
<evidence type="ECO:0000259" key="1">
    <source>
        <dbReference type="Pfam" id="PF20720"/>
    </source>
</evidence>
<dbReference type="InterPro" id="IPR049050">
    <property type="entry name" value="nSTAND3"/>
</dbReference>